<gene>
    <name evidence="1" type="ORF">NM961_08160</name>
</gene>
<protein>
    <submittedName>
        <fullName evidence="1">Uncharacterized protein</fullName>
    </submittedName>
</protein>
<name>A0ABT1QQX8_9GAMM</name>
<proteinExistence type="predicted"/>
<evidence type="ECO:0000313" key="1">
    <source>
        <dbReference type="EMBL" id="MCQ4164681.1"/>
    </source>
</evidence>
<dbReference type="RefSeq" id="WP_255913564.1">
    <property type="nucleotide sequence ID" value="NZ_JANFQO010000006.1"/>
</dbReference>
<dbReference type="EMBL" id="JANFQO010000006">
    <property type="protein sequence ID" value="MCQ4164681.1"/>
    <property type="molecule type" value="Genomic_DNA"/>
</dbReference>
<keyword evidence="2" id="KW-1185">Reference proteome</keyword>
<comment type="caution">
    <text evidence="1">The sequence shown here is derived from an EMBL/GenBank/DDBJ whole genome shotgun (WGS) entry which is preliminary data.</text>
</comment>
<accession>A0ABT1QQX8</accession>
<reference evidence="1" key="1">
    <citation type="submission" date="2022-07" db="EMBL/GenBank/DDBJ databases">
        <title>Tahibacter sp., a new gammaproteobacterium isolated from the silt sample collected at pig farm.</title>
        <authorList>
            <person name="Chen H."/>
        </authorList>
    </citation>
    <scope>NUCLEOTIDE SEQUENCE</scope>
    <source>
        <strain evidence="1">P2K</strain>
    </source>
</reference>
<sequence length="52" mass="6010">MTYRKREGNDTWHFCKNCSNWPTSGYKEQNTKPTTGEFCNECQAKQKAGNCS</sequence>
<dbReference type="Proteomes" id="UP001165498">
    <property type="component" value="Unassembled WGS sequence"/>
</dbReference>
<evidence type="ECO:0000313" key="2">
    <source>
        <dbReference type="Proteomes" id="UP001165498"/>
    </source>
</evidence>
<organism evidence="1 2">
    <name type="scientific">Tahibacter harae</name>
    <dbReference type="NCBI Taxonomy" id="2963937"/>
    <lineage>
        <taxon>Bacteria</taxon>
        <taxon>Pseudomonadati</taxon>
        <taxon>Pseudomonadota</taxon>
        <taxon>Gammaproteobacteria</taxon>
        <taxon>Lysobacterales</taxon>
        <taxon>Rhodanobacteraceae</taxon>
        <taxon>Tahibacter</taxon>
    </lineage>
</organism>